<sequence>MNYYSKVNNLLYRHLTDKCSTDEQQIHLQQCICLVAGFRERIKGYSKEDLMLLKKSIRAYLTIEQDALIHKDYLHQIESQLKSMSS</sequence>
<accession>A0ABT8RIP1</accession>
<dbReference type="RefSeq" id="WP_302041472.1">
    <property type="nucleotide sequence ID" value="NZ_JAUKPO010000034.1"/>
</dbReference>
<evidence type="ECO:0000313" key="1">
    <source>
        <dbReference type="EMBL" id="MDO1450670.1"/>
    </source>
</evidence>
<comment type="caution">
    <text evidence="1">The sequence shown here is derived from an EMBL/GenBank/DDBJ whole genome shotgun (WGS) entry which is preliminary data.</text>
</comment>
<protein>
    <submittedName>
        <fullName evidence="1">Uncharacterized protein</fullName>
    </submittedName>
</protein>
<keyword evidence="2" id="KW-1185">Reference proteome</keyword>
<proteinExistence type="predicted"/>
<dbReference type="Proteomes" id="UP001168528">
    <property type="component" value="Unassembled WGS sequence"/>
</dbReference>
<dbReference type="EMBL" id="JAUKPO010000034">
    <property type="protein sequence ID" value="MDO1450670.1"/>
    <property type="molecule type" value="Genomic_DNA"/>
</dbReference>
<organism evidence="1 2">
    <name type="scientific">Rhodocytophaga aerolata</name>
    <dbReference type="NCBI Taxonomy" id="455078"/>
    <lineage>
        <taxon>Bacteria</taxon>
        <taxon>Pseudomonadati</taxon>
        <taxon>Bacteroidota</taxon>
        <taxon>Cytophagia</taxon>
        <taxon>Cytophagales</taxon>
        <taxon>Rhodocytophagaceae</taxon>
        <taxon>Rhodocytophaga</taxon>
    </lineage>
</organism>
<name>A0ABT8RIP1_9BACT</name>
<reference evidence="1" key="1">
    <citation type="submission" date="2023-07" db="EMBL/GenBank/DDBJ databases">
        <title>The genome sequence of Rhodocytophaga aerolata KACC 12507.</title>
        <authorList>
            <person name="Zhang X."/>
        </authorList>
    </citation>
    <scope>NUCLEOTIDE SEQUENCE</scope>
    <source>
        <strain evidence="1">KACC 12507</strain>
    </source>
</reference>
<evidence type="ECO:0000313" key="2">
    <source>
        <dbReference type="Proteomes" id="UP001168528"/>
    </source>
</evidence>
<gene>
    <name evidence="1" type="ORF">Q0590_30635</name>
</gene>